<sequence length="385" mass="42504">MTKKKWLIGIGGLIAVIVVIFGVLKVVNGNAPKAETSKSLEDEYGIEYFEVPDVEQVYINGIVQPNQMEAFSKDTRISGEPTIKVNHGDVVEEGTVLYVYEDKEVTKELEELNNQLSRNYTKRENVLVKWQRAIDNYNNASAEEQQATGGTLDEQYQSEIDSVDEEIFFINKQLNDLSTKQHLSTTAKFKGRVSIPEVKEENTPILTLTSDGFYVSGKVNEKDLPKIAVDKPAEITVISNNIAVKGKISYIDDNPLEGDGEMQSQEGSGGSMSNYGVKLTLESTEGIKNGYHVQATINLEDKQVEIPTKAIKEDGDKKYVLVNDFGSVIRRELQLGEAVGENTIVVSGIESADRIIVTSKKAVKEGDILDEKASEEKSSPSGNEE</sequence>
<evidence type="ECO:0000256" key="2">
    <source>
        <dbReference type="ARBA" id="ARBA00023054"/>
    </source>
</evidence>
<reference evidence="5 6" key="1">
    <citation type="submission" date="2017-05" db="EMBL/GenBank/DDBJ databases">
        <title>Vagococcus spp. assemblies.</title>
        <authorList>
            <person name="Gulvik C.A."/>
        </authorList>
    </citation>
    <scope>NUCLEOTIDE SEQUENCE [LARGE SCALE GENOMIC DNA]</scope>
    <source>
        <strain evidence="5 6">CCUG 51432</strain>
    </source>
</reference>
<dbReference type="GO" id="GO:0030313">
    <property type="term" value="C:cell envelope"/>
    <property type="evidence" value="ECO:0007669"/>
    <property type="project" value="UniProtKB-SubCell"/>
</dbReference>
<proteinExistence type="predicted"/>
<keyword evidence="3" id="KW-1133">Transmembrane helix</keyword>
<evidence type="ECO:0000313" key="5">
    <source>
        <dbReference type="EMBL" id="RSU13494.1"/>
    </source>
</evidence>
<keyword evidence="3" id="KW-0812">Transmembrane</keyword>
<protein>
    <submittedName>
        <fullName evidence="5">RND transporter</fullName>
    </submittedName>
</protein>
<dbReference type="AlphaFoldDB" id="A0A430AZL8"/>
<evidence type="ECO:0000256" key="3">
    <source>
        <dbReference type="SAM" id="Phobius"/>
    </source>
</evidence>
<evidence type="ECO:0000313" key="6">
    <source>
        <dbReference type="Proteomes" id="UP000287605"/>
    </source>
</evidence>
<dbReference type="PANTHER" id="PTHR32347:SF23">
    <property type="entry name" value="BLL5650 PROTEIN"/>
    <property type="match status" value="1"/>
</dbReference>
<dbReference type="Gene3D" id="2.40.30.170">
    <property type="match status" value="1"/>
</dbReference>
<dbReference type="OrthoDB" id="2155027at2"/>
<organism evidence="5 6">
    <name type="scientific">Vagococcus elongatus</name>
    <dbReference type="NCBI Taxonomy" id="180344"/>
    <lineage>
        <taxon>Bacteria</taxon>
        <taxon>Bacillati</taxon>
        <taxon>Bacillota</taxon>
        <taxon>Bacilli</taxon>
        <taxon>Lactobacillales</taxon>
        <taxon>Enterococcaceae</taxon>
        <taxon>Vagococcus</taxon>
    </lineage>
</organism>
<name>A0A430AZL8_9ENTE</name>
<comment type="caution">
    <text evidence="5">The sequence shown here is derived from an EMBL/GenBank/DDBJ whole genome shotgun (WGS) entry which is preliminary data.</text>
</comment>
<dbReference type="Gene3D" id="2.40.420.20">
    <property type="match status" value="1"/>
</dbReference>
<keyword evidence="6" id="KW-1185">Reference proteome</keyword>
<dbReference type="InterPro" id="IPR050465">
    <property type="entry name" value="UPF0194_transport"/>
</dbReference>
<dbReference type="EMBL" id="NGKA01000005">
    <property type="protein sequence ID" value="RSU13494.1"/>
    <property type="molecule type" value="Genomic_DNA"/>
</dbReference>
<dbReference type="PANTHER" id="PTHR32347">
    <property type="entry name" value="EFFLUX SYSTEM COMPONENT YKNX-RELATED"/>
    <property type="match status" value="1"/>
</dbReference>
<dbReference type="Proteomes" id="UP000287605">
    <property type="component" value="Unassembled WGS sequence"/>
</dbReference>
<comment type="subcellular location">
    <subcellularLocation>
        <location evidence="1">Cell envelope</location>
    </subcellularLocation>
</comment>
<feature type="domain" description="YknX-like beta-barrel" evidence="4">
    <location>
        <begin position="214"/>
        <end position="297"/>
    </location>
</feature>
<dbReference type="Pfam" id="PF25990">
    <property type="entry name" value="Beta-barrel_YknX"/>
    <property type="match status" value="1"/>
</dbReference>
<accession>A0A430AZL8</accession>
<dbReference type="RefSeq" id="WP_126807758.1">
    <property type="nucleotide sequence ID" value="NZ_NGKA01000005.1"/>
</dbReference>
<feature type="transmembrane region" description="Helical" evidence="3">
    <location>
        <begin position="6"/>
        <end position="27"/>
    </location>
</feature>
<dbReference type="InterPro" id="IPR058636">
    <property type="entry name" value="Beta-barrel_YknX"/>
</dbReference>
<gene>
    <name evidence="5" type="ORF">CBF29_04370</name>
</gene>
<evidence type="ECO:0000259" key="4">
    <source>
        <dbReference type="Pfam" id="PF25990"/>
    </source>
</evidence>
<keyword evidence="2" id="KW-0175">Coiled coil</keyword>
<keyword evidence="3" id="KW-0472">Membrane</keyword>
<evidence type="ECO:0000256" key="1">
    <source>
        <dbReference type="ARBA" id="ARBA00004196"/>
    </source>
</evidence>